<evidence type="ECO:0000256" key="7">
    <source>
        <dbReference type="RuleBase" id="RU362044"/>
    </source>
</evidence>
<evidence type="ECO:0000256" key="3">
    <source>
        <dbReference type="ARBA" id="ARBA00022448"/>
    </source>
</evidence>
<dbReference type="EMBL" id="CP071793">
    <property type="protein sequence ID" value="QTD51002.1"/>
    <property type="molecule type" value="Genomic_DNA"/>
</dbReference>
<sequence>MLENLGRRTLAVMEGTGRYSTLVLRAFAAIFRRPFEWRELFKQLESVGVASFPVVAVTCIFTGMVFTLQTYDGFARFQAESYVPGILGVALLRELAPVLGGMMMAGRVGSAMAAELGTMRVTRQIDAMEVMATDPIQFLVVPRLLATTLMLPLLITLGDLIGLGGGWYLINHILNAPMPGFFDRVFEFLEPFDYWSGIVKSTVFGAIIASVGCYTGLNTQGGAEGVGKNTTAAVVNASLGILVTDFFLTKVLT</sequence>
<comment type="caution">
    <text evidence="7">Lacks conserved residue(s) required for the propagation of feature annotation.</text>
</comment>
<dbReference type="PANTHER" id="PTHR30188:SF4">
    <property type="entry name" value="PROTEIN TRIGALACTOSYLDIACYLGLYCEROL 1, CHLOROPLASTIC"/>
    <property type="match status" value="1"/>
</dbReference>
<proteinExistence type="inferred from homology"/>
<accession>A0A8A4TPK1</accession>
<keyword evidence="4 7" id="KW-0812">Transmembrane</keyword>
<dbReference type="KEGG" id="scor:J3U87_00905"/>
<evidence type="ECO:0000256" key="1">
    <source>
        <dbReference type="ARBA" id="ARBA00004141"/>
    </source>
</evidence>
<gene>
    <name evidence="8" type="ORF">J3U87_00905</name>
</gene>
<dbReference type="AlphaFoldDB" id="A0A8A4TPK1"/>
<organism evidence="8 9">
    <name type="scientific">Sulfidibacter corallicola</name>
    <dbReference type="NCBI Taxonomy" id="2818388"/>
    <lineage>
        <taxon>Bacteria</taxon>
        <taxon>Pseudomonadati</taxon>
        <taxon>Acidobacteriota</taxon>
        <taxon>Holophagae</taxon>
        <taxon>Acanthopleuribacterales</taxon>
        <taxon>Acanthopleuribacteraceae</taxon>
        <taxon>Sulfidibacter</taxon>
    </lineage>
</organism>
<dbReference type="GO" id="GO:0043190">
    <property type="term" value="C:ATP-binding cassette (ABC) transporter complex"/>
    <property type="evidence" value="ECO:0007669"/>
    <property type="project" value="InterPro"/>
</dbReference>
<feature type="transmembrane region" description="Helical" evidence="7">
    <location>
        <begin position="153"/>
        <end position="174"/>
    </location>
</feature>
<keyword evidence="3" id="KW-0813">Transport</keyword>
<keyword evidence="9" id="KW-1185">Reference proteome</keyword>
<dbReference type="GO" id="GO:0005548">
    <property type="term" value="F:phospholipid transporter activity"/>
    <property type="evidence" value="ECO:0007669"/>
    <property type="project" value="TreeGrafter"/>
</dbReference>
<dbReference type="RefSeq" id="WP_237381138.1">
    <property type="nucleotide sequence ID" value="NZ_CP071793.1"/>
</dbReference>
<evidence type="ECO:0000313" key="8">
    <source>
        <dbReference type="EMBL" id="QTD51002.1"/>
    </source>
</evidence>
<comment type="similarity">
    <text evidence="2 7">Belongs to the MlaE permease family.</text>
</comment>
<dbReference type="NCBIfam" id="TIGR00056">
    <property type="entry name" value="MlaE family lipid ABC transporter permease subunit"/>
    <property type="match status" value="1"/>
</dbReference>
<comment type="subcellular location">
    <subcellularLocation>
        <location evidence="1">Membrane</location>
        <topology evidence="1">Multi-pass membrane protein</topology>
    </subcellularLocation>
</comment>
<reference evidence="8" key="1">
    <citation type="submission" date="2021-03" db="EMBL/GenBank/DDBJ databases">
        <title>Acanthopleuribacteraceae sp. M133.</title>
        <authorList>
            <person name="Wang G."/>
        </authorList>
    </citation>
    <scope>NUCLEOTIDE SEQUENCE</scope>
    <source>
        <strain evidence="8">M133</strain>
    </source>
</reference>
<name>A0A8A4TPK1_SULCO</name>
<dbReference type="InterPro" id="IPR003453">
    <property type="entry name" value="ABC_MlaE_roteobac"/>
</dbReference>
<keyword evidence="5 7" id="KW-1133">Transmembrane helix</keyword>
<dbReference type="InterPro" id="IPR030802">
    <property type="entry name" value="Permease_MalE"/>
</dbReference>
<protein>
    <submittedName>
        <fullName evidence="8">ABC transporter permease</fullName>
    </submittedName>
</protein>
<keyword evidence="6 7" id="KW-0472">Membrane</keyword>
<dbReference type="Proteomes" id="UP000663929">
    <property type="component" value="Chromosome"/>
</dbReference>
<evidence type="ECO:0000256" key="5">
    <source>
        <dbReference type="ARBA" id="ARBA00022989"/>
    </source>
</evidence>
<evidence type="ECO:0000313" key="9">
    <source>
        <dbReference type="Proteomes" id="UP000663929"/>
    </source>
</evidence>
<evidence type="ECO:0000256" key="6">
    <source>
        <dbReference type="ARBA" id="ARBA00023136"/>
    </source>
</evidence>
<evidence type="ECO:0000256" key="4">
    <source>
        <dbReference type="ARBA" id="ARBA00022692"/>
    </source>
</evidence>
<evidence type="ECO:0000256" key="2">
    <source>
        <dbReference type="ARBA" id="ARBA00007556"/>
    </source>
</evidence>
<dbReference type="PANTHER" id="PTHR30188">
    <property type="entry name" value="ABC TRANSPORTER PERMEASE PROTEIN-RELATED"/>
    <property type="match status" value="1"/>
</dbReference>
<feature type="transmembrane region" description="Helical" evidence="7">
    <location>
        <begin position="47"/>
        <end position="68"/>
    </location>
</feature>
<dbReference type="Pfam" id="PF02405">
    <property type="entry name" value="MlaE"/>
    <property type="match status" value="1"/>
</dbReference>